<gene>
    <name evidence="2" type="ORF">U473_03720</name>
</gene>
<dbReference type="CDD" id="cd14797">
    <property type="entry name" value="DUF302"/>
    <property type="match status" value="1"/>
</dbReference>
<organism evidence="2 3">
    <name type="scientific">Tepidibacillus decaturensis</name>
    <dbReference type="NCBI Taxonomy" id="1413211"/>
    <lineage>
        <taxon>Bacteria</taxon>
        <taxon>Bacillati</taxon>
        <taxon>Bacillota</taxon>
        <taxon>Bacilli</taxon>
        <taxon>Bacillales</taxon>
        <taxon>Bacillaceae</taxon>
        <taxon>Tepidibacillus</taxon>
    </lineage>
</organism>
<sequence>MKHFEYVVPSNKGFEQTIEAIDAELKKIAFKIVARIDIHNNILNKGYDFKKKVSVLEVCNAGEAYEILSLGNEVSIFLPCKITVTEEDGNVNIRMPRPTFLLNQYEKEEWNKTADHVESLMINVMDEAAK</sequence>
<reference evidence="2 3" key="1">
    <citation type="submission" date="2016-02" db="EMBL/GenBank/DDBJ databases">
        <title>Draft Genome for Tepidibacillus decaturensis nov. sp. Strain Z9, an Anaerobic, Moderately Thermophilic and Heterotrophic Bacterium from Deep Subsurface of the Illinois Basin, USA.</title>
        <authorList>
            <person name="Dong Y."/>
            <person name="Chang J.Y."/>
            <person name="Sanford R."/>
            <person name="Fouke B.W."/>
        </authorList>
    </citation>
    <scope>NUCLEOTIDE SEQUENCE [LARGE SCALE GENOMIC DNA]</scope>
    <source>
        <strain evidence="2 3">Z9</strain>
    </source>
</reference>
<dbReference type="AlphaFoldDB" id="A0A135L2P8"/>
<dbReference type="Proteomes" id="UP000070352">
    <property type="component" value="Unassembled WGS sequence"/>
</dbReference>
<dbReference type="OrthoDB" id="9791067at2"/>
<accession>A0A135L2P8</accession>
<dbReference type="RefSeq" id="WP_068723453.1">
    <property type="nucleotide sequence ID" value="NZ_LSKU01000001.1"/>
</dbReference>
<dbReference type="InterPro" id="IPR035923">
    <property type="entry name" value="TT1751-like_sf"/>
</dbReference>
<dbReference type="PANTHER" id="PTHR38342:SF1">
    <property type="entry name" value="SLR5037 PROTEIN"/>
    <property type="match status" value="1"/>
</dbReference>
<dbReference type="EMBL" id="LSKU01000001">
    <property type="protein sequence ID" value="KXG43220.1"/>
    <property type="molecule type" value="Genomic_DNA"/>
</dbReference>
<comment type="caution">
    <text evidence="2">The sequence shown here is derived from an EMBL/GenBank/DDBJ whole genome shotgun (WGS) entry which is preliminary data.</text>
</comment>
<dbReference type="Pfam" id="PF03625">
    <property type="entry name" value="DUF302"/>
    <property type="match status" value="1"/>
</dbReference>
<feature type="domain" description="DUF302" evidence="1">
    <location>
        <begin position="36"/>
        <end position="98"/>
    </location>
</feature>
<keyword evidence="3" id="KW-1185">Reference proteome</keyword>
<name>A0A135L2P8_9BACI</name>
<dbReference type="SUPFAM" id="SSF103247">
    <property type="entry name" value="TT1751-like"/>
    <property type="match status" value="1"/>
</dbReference>
<dbReference type="PANTHER" id="PTHR38342">
    <property type="entry name" value="SLR5037 PROTEIN"/>
    <property type="match status" value="1"/>
</dbReference>
<evidence type="ECO:0000313" key="3">
    <source>
        <dbReference type="Proteomes" id="UP000070352"/>
    </source>
</evidence>
<evidence type="ECO:0000313" key="2">
    <source>
        <dbReference type="EMBL" id="KXG43220.1"/>
    </source>
</evidence>
<dbReference type="Gene3D" id="3.30.310.70">
    <property type="entry name" value="TT1751-like domain"/>
    <property type="match status" value="1"/>
</dbReference>
<dbReference type="PIRSF" id="PIRSF021774">
    <property type="entry name" value="UCP021774"/>
    <property type="match status" value="1"/>
</dbReference>
<proteinExistence type="predicted"/>
<dbReference type="InterPro" id="IPR005180">
    <property type="entry name" value="DUF302"/>
</dbReference>
<protein>
    <recommendedName>
        <fullName evidence="1">DUF302 domain-containing protein</fullName>
    </recommendedName>
</protein>
<dbReference type="InterPro" id="IPR016796">
    <property type="entry name" value="UCP021774"/>
</dbReference>
<evidence type="ECO:0000259" key="1">
    <source>
        <dbReference type="Pfam" id="PF03625"/>
    </source>
</evidence>